<proteinExistence type="predicted"/>
<evidence type="ECO:0000313" key="2">
    <source>
        <dbReference type="Proteomes" id="UP000222788"/>
    </source>
</evidence>
<comment type="caution">
    <text evidence="1">The sequence shown here is derived from an EMBL/GenBank/DDBJ whole genome shotgun (WGS) entry which is preliminary data.</text>
</comment>
<gene>
    <name evidence="1" type="ORF">CFIMG_000047RA</name>
</gene>
<evidence type="ECO:0000313" key="1">
    <source>
        <dbReference type="EMBL" id="PHH55211.1"/>
    </source>
</evidence>
<sequence length="83" mass="8992">MCCSLPPPSSSTYSILVFKCSYLRDQSSTPEVSVNLLAMSVEAGSHLSNGLCPLISPQTGGQEHALVYYIHPYTYIIGFSTEC</sequence>
<reference evidence="1 2" key="2">
    <citation type="journal article" date="2013" name="IMA Fungus">
        <title>IMA Genome-F 1: Ceratocystis fimbriata: Draft nuclear genome sequence for the plant pathogen, Ceratocystis fimbriata.</title>
        <authorList>
            <person name="Wilken P.M."/>
            <person name="Steenkamp E.T."/>
            <person name="Wingfield M.J."/>
            <person name="de Beer Z.W."/>
            <person name="Wingfield B.D."/>
        </authorList>
    </citation>
    <scope>NUCLEOTIDE SEQUENCE [LARGE SCALE GENOMIC DNA]</scope>
    <source>
        <strain evidence="1 2">CBS 114723</strain>
    </source>
</reference>
<reference evidence="1 2" key="1">
    <citation type="journal article" date="2013" name="Fungal Biol.">
        <title>Analysis of microsatellite markers in the genome of the plant pathogen Ceratocystis fimbriata.</title>
        <authorList>
            <person name="Simpson M.C."/>
            <person name="Wilken P.M."/>
            <person name="Coetzee M.P."/>
            <person name="Wingfield M.J."/>
            <person name="Wingfield B.D."/>
        </authorList>
    </citation>
    <scope>NUCLEOTIDE SEQUENCE [LARGE SCALE GENOMIC DNA]</scope>
    <source>
        <strain evidence="1 2">CBS 114723</strain>
    </source>
</reference>
<accession>A0A2C5XGI9</accession>
<dbReference type="Proteomes" id="UP000222788">
    <property type="component" value="Unassembled WGS sequence"/>
</dbReference>
<name>A0A2C5XGI9_9PEZI</name>
<dbReference type="AlphaFoldDB" id="A0A2C5XGI9"/>
<dbReference type="EMBL" id="APWK03000014">
    <property type="protein sequence ID" value="PHH55211.1"/>
    <property type="molecule type" value="Genomic_DNA"/>
</dbReference>
<keyword evidence="2" id="KW-1185">Reference proteome</keyword>
<protein>
    <submittedName>
        <fullName evidence="1">Uncharacterized protein</fullName>
    </submittedName>
</protein>
<organism evidence="1 2">
    <name type="scientific">Ceratocystis fimbriata CBS 114723</name>
    <dbReference type="NCBI Taxonomy" id="1035309"/>
    <lineage>
        <taxon>Eukaryota</taxon>
        <taxon>Fungi</taxon>
        <taxon>Dikarya</taxon>
        <taxon>Ascomycota</taxon>
        <taxon>Pezizomycotina</taxon>
        <taxon>Sordariomycetes</taxon>
        <taxon>Hypocreomycetidae</taxon>
        <taxon>Microascales</taxon>
        <taxon>Ceratocystidaceae</taxon>
        <taxon>Ceratocystis</taxon>
    </lineage>
</organism>